<evidence type="ECO:0000313" key="1">
    <source>
        <dbReference type="EMBL" id="EIC20434.1"/>
    </source>
</evidence>
<dbReference type="STRING" id="631362.Thi970DRAFT_04070"/>
<reference evidence="2" key="1">
    <citation type="submission" date="2011-06" db="EMBL/GenBank/DDBJ databases">
        <authorList>
            <consortium name="US DOE Joint Genome Institute (JGI-PGF)"/>
            <person name="Lucas S."/>
            <person name="Han J."/>
            <person name="Lapidus A."/>
            <person name="Cheng J.-F."/>
            <person name="Goodwin L."/>
            <person name="Pitluck S."/>
            <person name="Peters L."/>
            <person name="Land M.L."/>
            <person name="Hauser L."/>
            <person name="Vogl K."/>
            <person name="Liu Z."/>
            <person name="Overmann J."/>
            <person name="Frigaard N.-U."/>
            <person name="Bryant D.A."/>
            <person name="Woyke T.J."/>
        </authorList>
    </citation>
    <scope>NUCLEOTIDE SEQUENCE [LARGE SCALE GENOMIC DNA]</scope>
    <source>
        <strain evidence="2">970</strain>
    </source>
</reference>
<organism evidence="1 2">
    <name type="scientific">Thiorhodovibrio frisius</name>
    <dbReference type="NCBI Taxonomy" id="631362"/>
    <lineage>
        <taxon>Bacteria</taxon>
        <taxon>Pseudomonadati</taxon>
        <taxon>Pseudomonadota</taxon>
        <taxon>Gammaproteobacteria</taxon>
        <taxon>Chromatiales</taxon>
        <taxon>Chromatiaceae</taxon>
        <taxon>Thiorhodovibrio</taxon>
    </lineage>
</organism>
<evidence type="ECO:0000313" key="2">
    <source>
        <dbReference type="Proteomes" id="UP000002964"/>
    </source>
</evidence>
<accession>H8Z527</accession>
<dbReference type="EMBL" id="JH603170">
    <property type="protein sequence ID" value="EIC20434.1"/>
    <property type="molecule type" value="Genomic_DNA"/>
</dbReference>
<reference evidence="1 2" key="2">
    <citation type="submission" date="2011-11" db="EMBL/GenBank/DDBJ databases">
        <authorList>
            <consortium name="US DOE Joint Genome Institute"/>
            <person name="Lucas S."/>
            <person name="Han J."/>
            <person name="Lapidus A."/>
            <person name="Cheng J.-F."/>
            <person name="Goodwin L."/>
            <person name="Pitluck S."/>
            <person name="Peters L."/>
            <person name="Ovchinnikova G."/>
            <person name="Zhang X."/>
            <person name="Detter J.C."/>
            <person name="Han C."/>
            <person name="Tapia R."/>
            <person name="Land M."/>
            <person name="Hauser L."/>
            <person name="Kyrpides N."/>
            <person name="Ivanova N."/>
            <person name="Pagani I."/>
            <person name="Vogl K."/>
            <person name="Liu Z."/>
            <person name="Overmann J."/>
            <person name="Frigaard N.-U."/>
            <person name="Bryant D."/>
            <person name="Woyke T."/>
        </authorList>
    </citation>
    <scope>NUCLEOTIDE SEQUENCE [LARGE SCALE GENOMIC DNA]</scope>
    <source>
        <strain evidence="1 2">970</strain>
    </source>
</reference>
<dbReference type="AlphaFoldDB" id="H8Z527"/>
<dbReference type="OrthoDB" id="8444549at2"/>
<dbReference type="Proteomes" id="UP000002964">
    <property type="component" value="Unassembled WGS sequence"/>
</dbReference>
<protein>
    <submittedName>
        <fullName evidence="1">Uncharacterized protein</fullName>
    </submittedName>
</protein>
<dbReference type="RefSeq" id="WP_009150837.1">
    <property type="nucleotide sequence ID" value="NZ_CP121471.1"/>
</dbReference>
<gene>
    <name evidence="1" type="ORF">Thi970DRAFT_04070</name>
</gene>
<dbReference type="HOGENOM" id="CLU_041406_0_0_6"/>
<keyword evidence="2" id="KW-1185">Reference proteome</keyword>
<sequence length="510" mass="58131">MPIKIKDGAFPTDQVRRSLDELPDTMDASTNPPDPNDLYVVLGHERALDPNSTLVVGDRGSGKSFWSAALNSPVSRALIHAQLPRLQLDRVETSWGFSVSTRNADHPSRRVLQRLHGSHAAEDIWRAVVLRQLTSRYDEELPGKDWAEVVAYVADNPEREERLLSRIAGRLAADGKRHLVIFDALDRTGSDWKAIRALVRGLLQVCLDLKGQTGIQAKVFLRPDMWEDRSVWQFPDSSKLHHGRVILEWRRTDLYGLLWHWLCNHGDGAKMYRHWLQSKHHLSFTATEADGAQVYPIPAKLRQDEDLQQAVLHDMATRYMGANRRRGRTYTWLPNHLADAKGQVSPRSFLIAVRDAQRETQARGHGEVLHWEGIKRGVQSASLVRVQELREDYPWIQTVLMPLNGQTVPCRDEDIMQRWENAQTVQAIERDRTATLSPEPFGSAEIDDERFYLPPHALADRSSDTPEKALIQELQRIGVIRRVDDDRVDIPDLFRVAAAIGRRGGVRPIR</sequence>
<dbReference type="eggNOG" id="COG0455">
    <property type="taxonomic scope" value="Bacteria"/>
</dbReference>
<name>H8Z527_9GAMM</name>
<proteinExistence type="predicted"/>